<dbReference type="Gene3D" id="3.40.50.1820">
    <property type="entry name" value="alpha/beta hydrolase"/>
    <property type="match status" value="1"/>
</dbReference>
<dbReference type="PROSITE" id="PS51318">
    <property type="entry name" value="TAT"/>
    <property type="match status" value="1"/>
</dbReference>
<keyword evidence="3" id="KW-1185">Reference proteome</keyword>
<evidence type="ECO:0000313" key="3">
    <source>
        <dbReference type="Proteomes" id="UP001236663"/>
    </source>
</evidence>
<feature type="domain" description="Peptidase S9 prolyl oligopeptidase catalytic" evidence="1">
    <location>
        <begin position="267"/>
        <end position="335"/>
    </location>
</feature>
<sequence>MENERRKFIKQAGLAGVGLAGGISFPAALTGSPAKTLTEMKRAKQSIIGPYGPWLDQVMKRQLPSLSFRNDSFTDLDKWKSLALGRTKERLGIPVLGELPRVKIHDSHVYDGLQIEEVSWQLPYGRPTKALILKPEGATGKLPAILAFHDHGGNKYFGLRKITKTGKEQHELMSSHQEHYYEGNAWANEMAKRGYVVMVSDAFTFASRRVMMEDVPEDQRSGLSDRDPEAPESIEAYNQWAGQHEHVMAKSLFCGGTTWPGVFFAEDQMALDLLLARPDVDEKNVGCGGLSGGGLRTVMMAGLDHRIKCAVCVGFMSTWTDFLLNKSYTHTWMTYIPRLPEELDFPEILGLRVPLPTLVLNDEQDQLYTLPEMKRADLILQKIFEKAGATNSYKASYYPGPHKFDQAMQQEAFSWWDKWLKT</sequence>
<proteinExistence type="predicted"/>
<dbReference type="PANTHER" id="PTHR22946:SF8">
    <property type="entry name" value="ACETYL XYLAN ESTERASE DOMAIN-CONTAINING PROTEIN"/>
    <property type="match status" value="1"/>
</dbReference>
<protein>
    <submittedName>
        <fullName evidence="2">Prolyl oligopeptidase family serine peptidase</fullName>
    </submittedName>
</protein>
<evidence type="ECO:0000259" key="1">
    <source>
        <dbReference type="Pfam" id="PF00326"/>
    </source>
</evidence>
<dbReference type="Pfam" id="PF00326">
    <property type="entry name" value="Peptidase_S9"/>
    <property type="match status" value="1"/>
</dbReference>
<evidence type="ECO:0000313" key="2">
    <source>
        <dbReference type="EMBL" id="MDN3690747.1"/>
    </source>
</evidence>
<reference evidence="3" key="1">
    <citation type="journal article" date="2019" name="Int. J. Syst. Evol. Microbiol.">
        <title>The Global Catalogue of Microorganisms (GCM) 10K type strain sequencing project: providing services to taxonomists for standard genome sequencing and annotation.</title>
        <authorList>
            <consortium name="The Broad Institute Genomics Platform"/>
            <consortium name="The Broad Institute Genome Sequencing Center for Infectious Disease"/>
            <person name="Wu L."/>
            <person name="Ma J."/>
        </authorList>
    </citation>
    <scope>NUCLEOTIDE SEQUENCE [LARGE SCALE GENOMIC DNA]</scope>
    <source>
        <strain evidence="3">CECT 7706</strain>
    </source>
</reference>
<dbReference type="SUPFAM" id="SSF53474">
    <property type="entry name" value="alpha/beta-Hydrolases"/>
    <property type="match status" value="1"/>
</dbReference>
<gene>
    <name evidence="2" type="ORF">QWZ15_23195</name>
</gene>
<dbReference type="InterPro" id="IPR006311">
    <property type="entry name" value="TAT_signal"/>
</dbReference>
<dbReference type="InterPro" id="IPR001375">
    <property type="entry name" value="Peptidase_S9_cat"/>
</dbReference>
<comment type="caution">
    <text evidence="2">The sequence shown here is derived from an EMBL/GenBank/DDBJ whole genome shotgun (WGS) entry which is preliminary data.</text>
</comment>
<dbReference type="InterPro" id="IPR029058">
    <property type="entry name" value="AB_hydrolase_fold"/>
</dbReference>
<dbReference type="InterPro" id="IPR019546">
    <property type="entry name" value="TAT_signal_bac_arc"/>
</dbReference>
<dbReference type="Proteomes" id="UP001236663">
    <property type="component" value="Unassembled WGS sequence"/>
</dbReference>
<dbReference type="NCBIfam" id="TIGR01409">
    <property type="entry name" value="TAT_signal_seq"/>
    <property type="match status" value="1"/>
</dbReference>
<name>A0ABT8CFA9_9BACT</name>
<dbReference type="InterPro" id="IPR050261">
    <property type="entry name" value="FrsA_esterase"/>
</dbReference>
<accession>A0ABT8CFA9</accession>
<dbReference type="EMBL" id="JAUFQS010000047">
    <property type="protein sequence ID" value="MDN3690747.1"/>
    <property type="molecule type" value="Genomic_DNA"/>
</dbReference>
<dbReference type="PANTHER" id="PTHR22946">
    <property type="entry name" value="DIENELACTONE HYDROLASE DOMAIN-CONTAINING PROTEIN-RELATED"/>
    <property type="match status" value="1"/>
</dbReference>
<organism evidence="2 3">
    <name type="scientific">Cyclobacterium jeungdonense</name>
    <dbReference type="NCBI Taxonomy" id="708087"/>
    <lineage>
        <taxon>Bacteria</taxon>
        <taxon>Pseudomonadati</taxon>
        <taxon>Bacteroidota</taxon>
        <taxon>Cytophagia</taxon>
        <taxon>Cytophagales</taxon>
        <taxon>Cyclobacteriaceae</taxon>
        <taxon>Cyclobacterium</taxon>
    </lineage>
</organism>